<evidence type="ECO:0000313" key="1">
    <source>
        <dbReference type="EMBL" id="KAJ8868579.1"/>
    </source>
</evidence>
<gene>
    <name evidence="1" type="ORF">PR048_030117</name>
</gene>
<evidence type="ECO:0000313" key="2">
    <source>
        <dbReference type="Proteomes" id="UP001159363"/>
    </source>
</evidence>
<accession>A0ABQ9G818</accession>
<comment type="caution">
    <text evidence="1">The sequence shown here is derived from an EMBL/GenBank/DDBJ whole genome shotgun (WGS) entry which is preliminary data.</text>
</comment>
<protein>
    <submittedName>
        <fullName evidence="1">Uncharacterized protein</fullName>
    </submittedName>
</protein>
<dbReference type="Proteomes" id="UP001159363">
    <property type="component" value="Chromosome 13"/>
</dbReference>
<proteinExistence type="predicted"/>
<organism evidence="1 2">
    <name type="scientific">Dryococelus australis</name>
    <dbReference type="NCBI Taxonomy" id="614101"/>
    <lineage>
        <taxon>Eukaryota</taxon>
        <taxon>Metazoa</taxon>
        <taxon>Ecdysozoa</taxon>
        <taxon>Arthropoda</taxon>
        <taxon>Hexapoda</taxon>
        <taxon>Insecta</taxon>
        <taxon>Pterygota</taxon>
        <taxon>Neoptera</taxon>
        <taxon>Polyneoptera</taxon>
        <taxon>Phasmatodea</taxon>
        <taxon>Verophasmatodea</taxon>
        <taxon>Anareolatae</taxon>
        <taxon>Phasmatidae</taxon>
        <taxon>Eurycanthinae</taxon>
        <taxon>Dryococelus</taxon>
    </lineage>
</organism>
<dbReference type="EMBL" id="JARBHB010000014">
    <property type="protein sequence ID" value="KAJ8868579.1"/>
    <property type="molecule type" value="Genomic_DNA"/>
</dbReference>
<sequence>MSSSVKRCPNLSRLYRLDVSTYCSPPAFWCLLLDHAGIVPNDAVGRRVFSGISRFPPLFNSGTVPYSPRFTLVGSQNLAVKNSPNLFNHSKVVAAVNSEVLRADEGEARWVAAPECRGGRKWETTEKTRPPATSFVTILTCENPRSEPAGNRIRFASSGDERSTSCVYRPVRGVNQNAVIWGNGSTQRKPRGKLVTPATFPTCENARLNPPGNEPSSPWSGRFTTAVPEKMREVVHTAGSRKRSMTPEEKTQHSRNWLPNRQTASMEYEECDKKNWTKKGTYTNEYNGWKSRKYRRRDDDDTHC</sequence>
<reference evidence="1 2" key="1">
    <citation type="submission" date="2023-02" db="EMBL/GenBank/DDBJ databases">
        <title>LHISI_Scaffold_Assembly.</title>
        <authorList>
            <person name="Stuart O.P."/>
            <person name="Cleave R."/>
            <person name="Magrath M.J.L."/>
            <person name="Mikheyev A.S."/>
        </authorList>
    </citation>
    <scope>NUCLEOTIDE SEQUENCE [LARGE SCALE GENOMIC DNA]</scope>
    <source>
        <strain evidence="1">Daus_M_001</strain>
        <tissue evidence="1">Leg muscle</tissue>
    </source>
</reference>
<keyword evidence="2" id="KW-1185">Reference proteome</keyword>
<name>A0ABQ9G818_9NEOP</name>